<dbReference type="NCBIfam" id="TIGR00231">
    <property type="entry name" value="small_GTP"/>
    <property type="match status" value="2"/>
</dbReference>
<dbReference type="InterPro" id="IPR027417">
    <property type="entry name" value="P-loop_NTPase"/>
</dbReference>
<evidence type="ECO:0000256" key="8">
    <source>
        <dbReference type="HAMAP-Rule" id="MF_00195"/>
    </source>
</evidence>
<dbReference type="FunFam" id="3.30.300.20:FF:000004">
    <property type="entry name" value="GTPase Der"/>
    <property type="match status" value="1"/>
</dbReference>
<dbReference type="GO" id="GO:0042254">
    <property type="term" value="P:ribosome biogenesis"/>
    <property type="evidence" value="ECO:0007669"/>
    <property type="project" value="UniProtKB-KW"/>
</dbReference>
<dbReference type="STRING" id="314278.NB231_16073"/>
<evidence type="ECO:0000256" key="4">
    <source>
        <dbReference type="ARBA" id="ARBA00022737"/>
    </source>
</evidence>
<keyword evidence="5 8" id="KW-0547">Nucleotide-binding</keyword>
<feature type="binding site" evidence="8">
    <location>
        <begin position="56"/>
        <end position="60"/>
    </location>
    <ligand>
        <name>GTP</name>
        <dbReference type="ChEBI" id="CHEBI:37565"/>
        <label>1</label>
    </ligand>
</feature>
<dbReference type="PANTHER" id="PTHR43834">
    <property type="entry name" value="GTPASE DER"/>
    <property type="match status" value="1"/>
</dbReference>
<comment type="similarity">
    <text evidence="1 8 9 10">Belongs to the TRAFAC class TrmE-Era-EngA-EngB-Septin-like GTPase superfamily. EngA (Der) GTPase family.</text>
</comment>
<dbReference type="FunFam" id="3.40.50.300:FF:000040">
    <property type="entry name" value="GTPase Der"/>
    <property type="match status" value="1"/>
</dbReference>
<feature type="binding site" evidence="8">
    <location>
        <begin position="301"/>
        <end position="304"/>
    </location>
    <ligand>
        <name>GTP</name>
        <dbReference type="ChEBI" id="CHEBI:37565"/>
        <label>2</label>
    </ligand>
</feature>
<evidence type="ECO:0000256" key="10">
    <source>
        <dbReference type="RuleBase" id="RU004481"/>
    </source>
</evidence>
<evidence type="ECO:0000256" key="11">
    <source>
        <dbReference type="SAM" id="Phobius"/>
    </source>
</evidence>
<evidence type="ECO:0000256" key="2">
    <source>
        <dbReference type="ARBA" id="ARBA00020953"/>
    </source>
</evidence>
<dbReference type="Pfam" id="PF14714">
    <property type="entry name" value="KH_dom-like"/>
    <property type="match status" value="1"/>
</dbReference>
<dbReference type="Proteomes" id="UP000003374">
    <property type="component" value="Unassembled WGS sequence"/>
</dbReference>
<dbReference type="HOGENOM" id="CLU_016077_6_2_6"/>
<feature type="transmembrane region" description="Helical" evidence="11">
    <location>
        <begin position="330"/>
        <end position="348"/>
    </location>
</feature>
<keyword evidence="4 10" id="KW-0677">Repeat</keyword>
<feature type="domain" description="EngA-type G" evidence="12">
    <location>
        <begin position="3"/>
        <end position="166"/>
    </location>
</feature>
<dbReference type="GO" id="GO:0005525">
    <property type="term" value="F:GTP binding"/>
    <property type="evidence" value="ECO:0007669"/>
    <property type="project" value="UniProtKB-UniRule"/>
</dbReference>
<gene>
    <name evidence="8" type="primary">der</name>
    <name evidence="13" type="ORF">NB231_16073</name>
</gene>
<dbReference type="HAMAP" id="MF_00195">
    <property type="entry name" value="GTPase_Der"/>
    <property type="match status" value="1"/>
</dbReference>
<keyword evidence="14" id="KW-1185">Reference proteome</keyword>
<keyword evidence="11" id="KW-0812">Transmembrane</keyword>
<dbReference type="Pfam" id="PF01926">
    <property type="entry name" value="MMR_HSR1"/>
    <property type="match status" value="2"/>
</dbReference>
<feature type="binding site" evidence="8">
    <location>
        <begin position="189"/>
        <end position="196"/>
    </location>
    <ligand>
        <name>GTP</name>
        <dbReference type="ChEBI" id="CHEBI:37565"/>
        <label>2</label>
    </ligand>
</feature>
<comment type="subunit">
    <text evidence="8">Associates with the 50S ribosomal subunit.</text>
</comment>
<dbReference type="AlphaFoldDB" id="A4BM15"/>
<organism evidence="13 14">
    <name type="scientific">Nitrococcus mobilis Nb-231</name>
    <dbReference type="NCBI Taxonomy" id="314278"/>
    <lineage>
        <taxon>Bacteria</taxon>
        <taxon>Pseudomonadati</taxon>
        <taxon>Pseudomonadota</taxon>
        <taxon>Gammaproteobacteria</taxon>
        <taxon>Chromatiales</taxon>
        <taxon>Ectothiorhodospiraceae</taxon>
        <taxon>Nitrococcus</taxon>
    </lineage>
</organism>
<dbReference type="NCBIfam" id="TIGR03594">
    <property type="entry name" value="GTPase_EngA"/>
    <property type="match status" value="1"/>
</dbReference>
<dbReference type="InterPro" id="IPR003593">
    <property type="entry name" value="AAA+_ATPase"/>
</dbReference>
<evidence type="ECO:0000256" key="6">
    <source>
        <dbReference type="ARBA" id="ARBA00023134"/>
    </source>
</evidence>
<feature type="binding site" evidence="8">
    <location>
        <begin position="236"/>
        <end position="240"/>
    </location>
    <ligand>
        <name>GTP</name>
        <dbReference type="ChEBI" id="CHEBI:37565"/>
        <label>2</label>
    </ligand>
</feature>
<name>A4BM15_9GAMM</name>
<dbReference type="PANTHER" id="PTHR43834:SF6">
    <property type="entry name" value="GTPASE DER"/>
    <property type="match status" value="1"/>
</dbReference>
<dbReference type="InterPro" id="IPR005225">
    <property type="entry name" value="Small_GTP-bd"/>
</dbReference>
<keyword evidence="11" id="KW-1133">Transmembrane helix</keyword>
<evidence type="ECO:0000259" key="12">
    <source>
        <dbReference type="PROSITE" id="PS51712"/>
    </source>
</evidence>
<dbReference type="Gene3D" id="3.30.300.20">
    <property type="match status" value="1"/>
</dbReference>
<dbReference type="PIRSF" id="PIRSF006485">
    <property type="entry name" value="GTP-binding_EngA"/>
    <property type="match status" value="1"/>
</dbReference>
<evidence type="ECO:0000256" key="1">
    <source>
        <dbReference type="ARBA" id="ARBA00008279"/>
    </source>
</evidence>
<dbReference type="InterPro" id="IPR015946">
    <property type="entry name" value="KH_dom-like_a/b"/>
</dbReference>
<feature type="domain" description="EngA-type G" evidence="12">
    <location>
        <begin position="183"/>
        <end position="356"/>
    </location>
</feature>
<dbReference type="eggNOG" id="COG1160">
    <property type="taxonomic scope" value="Bacteria"/>
</dbReference>
<evidence type="ECO:0000256" key="5">
    <source>
        <dbReference type="ARBA" id="ARBA00022741"/>
    </source>
</evidence>
<evidence type="ECO:0000313" key="13">
    <source>
        <dbReference type="EMBL" id="EAR23353.1"/>
    </source>
</evidence>
<evidence type="ECO:0000256" key="9">
    <source>
        <dbReference type="PROSITE-ProRule" id="PRU01049"/>
    </source>
</evidence>
<dbReference type="InterPro" id="IPR006073">
    <property type="entry name" value="GTP-bd"/>
</dbReference>
<dbReference type="InterPro" id="IPR016484">
    <property type="entry name" value="GTPase_Der"/>
</dbReference>
<dbReference type="GO" id="GO:0043022">
    <property type="term" value="F:ribosome binding"/>
    <property type="evidence" value="ECO:0007669"/>
    <property type="project" value="TreeGrafter"/>
</dbReference>
<dbReference type="SMART" id="SM00382">
    <property type="entry name" value="AAA"/>
    <property type="match status" value="2"/>
</dbReference>
<dbReference type="RefSeq" id="WP_005004538.1">
    <property type="nucleotide sequence ID" value="NZ_CH672427.1"/>
</dbReference>
<evidence type="ECO:0000256" key="7">
    <source>
        <dbReference type="ARBA" id="ARBA00032345"/>
    </source>
</evidence>
<accession>A4BM15</accession>
<evidence type="ECO:0000313" key="14">
    <source>
        <dbReference type="Proteomes" id="UP000003374"/>
    </source>
</evidence>
<dbReference type="PRINTS" id="PR00326">
    <property type="entry name" value="GTP1OBG"/>
</dbReference>
<comment type="function">
    <text evidence="8 10">GTPase that plays an essential role in the late steps of ribosome biogenesis.</text>
</comment>
<dbReference type="Gene3D" id="3.40.50.300">
    <property type="entry name" value="P-loop containing nucleotide triphosphate hydrolases"/>
    <property type="match status" value="2"/>
</dbReference>
<dbReference type="CDD" id="cd01895">
    <property type="entry name" value="EngA2"/>
    <property type="match status" value="1"/>
</dbReference>
<keyword evidence="6 8" id="KW-0342">GTP-binding</keyword>
<dbReference type="FunFam" id="3.40.50.300:FF:000057">
    <property type="entry name" value="GTPase Der"/>
    <property type="match status" value="1"/>
</dbReference>
<reference evidence="13 14" key="1">
    <citation type="submission" date="2006-02" db="EMBL/GenBank/DDBJ databases">
        <authorList>
            <person name="Waterbury J."/>
            <person name="Ferriera S."/>
            <person name="Johnson J."/>
            <person name="Kravitz S."/>
            <person name="Halpern A."/>
            <person name="Remington K."/>
            <person name="Beeson K."/>
            <person name="Tran B."/>
            <person name="Rogers Y.-H."/>
            <person name="Friedman R."/>
            <person name="Venter J.C."/>
        </authorList>
    </citation>
    <scope>NUCLEOTIDE SEQUENCE [LARGE SCALE GENOMIC DNA]</scope>
    <source>
        <strain evidence="13 14">Nb-231</strain>
    </source>
</reference>
<feature type="binding site" evidence="8">
    <location>
        <begin position="9"/>
        <end position="16"/>
    </location>
    <ligand>
        <name>GTP</name>
        <dbReference type="ChEBI" id="CHEBI:37565"/>
        <label>1</label>
    </ligand>
</feature>
<dbReference type="EMBL" id="AAOF01000001">
    <property type="protein sequence ID" value="EAR23353.1"/>
    <property type="molecule type" value="Genomic_DNA"/>
</dbReference>
<dbReference type="OrthoDB" id="9805918at2"/>
<keyword evidence="3 8" id="KW-0690">Ribosome biogenesis</keyword>
<protein>
    <recommendedName>
        <fullName evidence="2 8">GTPase Der</fullName>
    </recommendedName>
    <alternativeName>
        <fullName evidence="7 8">GTP-binding protein EngA</fullName>
    </alternativeName>
</protein>
<keyword evidence="11" id="KW-0472">Membrane</keyword>
<comment type="caution">
    <text evidence="13">The sequence shown here is derived from an EMBL/GenBank/DDBJ whole genome shotgun (WGS) entry which is preliminary data.</text>
</comment>
<dbReference type="InterPro" id="IPR032859">
    <property type="entry name" value="KH_dom-like"/>
</dbReference>
<dbReference type="PROSITE" id="PS51712">
    <property type="entry name" value="G_ENGA"/>
    <property type="match status" value="2"/>
</dbReference>
<dbReference type="InterPro" id="IPR031166">
    <property type="entry name" value="G_ENGA"/>
</dbReference>
<dbReference type="SUPFAM" id="SSF52540">
    <property type="entry name" value="P-loop containing nucleoside triphosphate hydrolases"/>
    <property type="match status" value="2"/>
</dbReference>
<feature type="binding site" evidence="8">
    <location>
        <begin position="118"/>
        <end position="121"/>
    </location>
    <ligand>
        <name>GTP</name>
        <dbReference type="ChEBI" id="CHEBI:37565"/>
        <label>1</label>
    </ligand>
</feature>
<dbReference type="CDD" id="cd01894">
    <property type="entry name" value="EngA1"/>
    <property type="match status" value="1"/>
</dbReference>
<evidence type="ECO:0000256" key="3">
    <source>
        <dbReference type="ARBA" id="ARBA00022517"/>
    </source>
</evidence>
<sequence length="476" mass="52322">MEPVIVLVGRPNVGKSTLFNCLTRSRDALVADFPELTRDRQYGRGRIGPCAYIVVDTGGMGQGNGAISEGVQAQARQAIAQADAVLFLVDARSGPTAADEALAGELRAQGKQLFLVPNKVDGLDARVVAADFYTLGLGDPHPIAAAHGTGVARLMASVLQGMTAAVNEVVEPPYRRDTAVERIRVAIVGRPNVGKSTLINRLLGEERVLVHDQPGTTRDSIFIPFERDGFAYTLIDTAGMRRRSRVYEAVEKFSAIKTLQAVTAAQVVILLLDAHESITEQDVRIIGYVLDAGRALVLAVNKWDGLEPSRREQIRRGLERKLGFLDFAKLYFISALYGTGVGLLYGAVQQAYASSCRKLDTPQLNRILTEAVAAHQPPLVRGRRVKLRYAHQGGRNPPVIVIHGNQTARLTSAYRRYLVNIFQRQLGLWGTPIRLELRAGSNPYAGRVNVLSPRQQARRKRLLAFVKRNRSRRKRG</sequence>
<proteinExistence type="inferred from homology"/>